<feature type="transmembrane region" description="Helical" evidence="1">
    <location>
        <begin position="114"/>
        <end position="131"/>
    </location>
</feature>
<keyword evidence="1" id="KW-1133">Transmembrane helix</keyword>
<proteinExistence type="predicted"/>
<dbReference type="RefSeq" id="WP_231483969.1">
    <property type="nucleotide sequence ID" value="NZ_BAAAZO010000011.1"/>
</dbReference>
<evidence type="ECO:0000313" key="2">
    <source>
        <dbReference type="EMBL" id="GAA3632289.1"/>
    </source>
</evidence>
<sequence>MDQVRALFDQQDVTVTLVALLLLLVVALMAPRVRARATALNLAFLVIMAVVVAVTVPPSQGWGQLSDAQFLTERITSCFTPKTWFTLQGLQYVDVLLFVLPGLLLTLTTRRPIISLLALSAFTAGIEAWQAYSGAGACRGSDWIAGTLGVIIGVVVGITVLNRGDQPA</sequence>
<reference evidence="3" key="1">
    <citation type="journal article" date="2019" name="Int. J. Syst. Evol. Microbiol.">
        <title>The Global Catalogue of Microorganisms (GCM) 10K type strain sequencing project: providing services to taxonomists for standard genome sequencing and annotation.</title>
        <authorList>
            <consortium name="The Broad Institute Genomics Platform"/>
            <consortium name="The Broad Institute Genome Sequencing Center for Infectious Disease"/>
            <person name="Wu L."/>
            <person name="Ma J."/>
        </authorList>
    </citation>
    <scope>NUCLEOTIDE SEQUENCE [LARGE SCALE GENOMIC DNA]</scope>
    <source>
        <strain evidence="3">JCM 16902</strain>
    </source>
</reference>
<keyword evidence="1" id="KW-0812">Transmembrane</keyword>
<gene>
    <name evidence="2" type="ORF">GCM10022223_58070</name>
</gene>
<feature type="transmembrane region" description="Helical" evidence="1">
    <location>
        <begin position="13"/>
        <end position="30"/>
    </location>
</feature>
<comment type="caution">
    <text evidence="2">The sequence shown here is derived from an EMBL/GenBank/DDBJ whole genome shotgun (WGS) entry which is preliminary data.</text>
</comment>
<feature type="transmembrane region" description="Helical" evidence="1">
    <location>
        <begin position="89"/>
        <end position="107"/>
    </location>
</feature>
<evidence type="ECO:0000256" key="1">
    <source>
        <dbReference type="SAM" id="Phobius"/>
    </source>
</evidence>
<name>A0ABP7AI08_9ACTN</name>
<keyword evidence="1" id="KW-0472">Membrane</keyword>
<protein>
    <recommendedName>
        <fullName evidence="4">VanZ-like domain-containing protein</fullName>
    </recommendedName>
</protein>
<feature type="transmembrane region" description="Helical" evidence="1">
    <location>
        <begin position="37"/>
        <end position="56"/>
    </location>
</feature>
<evidence type="ECO:0000313" key="3">
    <source>
        <dbReference type="Proteomes" id="UP001501074"/>
    </source>
</evidence>
<dbReference type="Proteomes" id="UP001501074">
    <property type="component" value="Unassembled WGS sequence"/>
</dbReference>
<accession>A0ABP7AI08</accession>
<evidence type="ECO:0008006" key="4">
    <source>
        <dbReference type="Google" id="ProtNLM"/>
    </source>
</evidence>
<feature type="transmembrane region" description="Helical" evidence="1">
    <location>
        <begin position="143"/>
        <end position="161"/>
    </location>
</feature>
<keyword evidence="3" id="KW-1185">Reference proteome</keyword>
<organism evidence="2 3">
    <name type="scientific">Kineosporia mesophila</name>
    <dbReference type="NCBI Taxonomy" id="566012"/>
    <lineage>
        <taxon>Bacteria</taxon>
        <taxon>Bacillati</taxon>
        <taxon>Actinomycetota</taxon>
        <taxon>Actinomycetes</taxon>
        <taxon>Kineosporiales</taxon>
        <taxon>Kineosporiaceae</taxon>
        <taxon>Kineosporia</taxon>
    </lineage>
</organism>
<dbReference type="EMBL" id="BAAAZO010000011">
    <property type="protein sequence ID" value="GAA3632289.1"/>
    <property type="molecule type" value="Genomic_DNA"/>
</dbReference>